<keyword evidence="6" id="KW-1003">Cell membrane</keyword>
<evidence type="ECO:0000256" key="11">
    <source>
        <dbReference type="ARBA" id="ARBA00022989"/>
    </source>
</evidence>
<evidence type="ECO:0000256" key="14">
    <source>
        <dbReference type="ARBA" id="ARBA00045720"/>
    </source>
</evidence>
<dbReference type="GO" id="GO:0015097">
    <property type="term" value="F:mercury ion transmembrane transporter activity"/>
    <property type="evidence" value="ECO:0007669"/>
    <property type="project" value="InterPro"/>
</dbReference>
<comment type="similarity">
    <text evidence="2">Belongs to the MerT family.</text>
</comment>
<name>A0A062TV80_9PROT</name>
<evidence type="ECO:0000313" key="16">
    <source>
        <dbReference type="EMBL" id="KCZ51911.1"/>
    </source>
</evidence>
<dbReference type="OrthoDB" id="9813737at2"/>
<keyword evidence="4" id="KW-0813">Transport</keyword>
<protein>
    <recommendedName>
        <fullName evidence="3">Mercuric transport protein MerT</fullName>
    </recommendedName>
    <alternativeName>
        <fullName evidence="13">Mercury ion transport protein</fullName>
    </alternativeName>
</protein>
<evidence type="ECO:0000256" key="5">
    <source>
        <dbReference type="ARBA" id="ARBA00022466"/>
    </source>
</evidence>
<keyword evidence="17" id="KW-1185">Reference proteome</keyword>
<dbReference type="GO" id="GO:0046872">
    <property type="term" value="F:metal ion binding"/>
    <property type="evidence" value="ECO:0007669"/>
    <property type="project" value="UniProtKB-KW"/>
</dbReference>
<organism evidence="16 17">
    <name type="scientific">Hyphomonas beringensis</name>
    <dbReference type="NCBI Taxonomy" id="1280946"/>
    <lineage>
        <taxon>Bacteria</taxon>
        <taxon>Pseudomonadati</taxon>
        <taxon>Pseudomonadota</taxon>
        <taxon>Alphaproteobacteria</taxon>
        <taxon>Hyphomonadales</taxon>
        <taxon>Hyphomonadaceae</taxon>
        <taxon>Hyphomonas</taxon>
    </lineage>
</organism>
<dbReference type="eggNOG" id="COG2608">
    <property type="taxonomic scope" value="Bacteria"/>
</dbReference>
<sequence>MAGTENSPANERRSRWLVAGGTLGAFLASSCCIVPLVLISLGVSGAWIGQLTALEPYKPLFLLVAIGFLAAGFWDVYFRKTSVCEDGSYCARLQSSVVKQVALWSGALVVLAALTIDVWAPLFY</sequence>
<evidence type="ECO:0000256" key="4">
    <source>
        <dbReference type="ARBA" id="ARBA00022448"/>
    </source>
</evidence>
<gene>
    <name evidence="16" type="ORF">HY29_05080</name>
</gene>
<dbReference type="AlphaFoldDB" id="A0A062TV80"/>
<comment type="function">
    <text evidence="14">Involved in mercury resistance. Probably transfers a mercuric ion from the periplasmic Hg(2+)-binding protein MerP to the cytoplasmic mercuric reductase MerA.</text>
</comment>
<evidence type="ECO:0000256" key="2">
    <source>
        <dbReference type="ARBA" id="ARBA00008224"/>
    </source>
</evidence>
<proteinExistence type="inferred from homology"/>
<dbReference type="RefSeq" id="WP_034798640.1">
    <property type="nucleotide sequence ID" value="NZ_AWFF01000076.1"/>
</dbReference>
<comment type="caution">
    <text evidence="16">The sequence shown here is derived from an EMBL/GenBank/DDBJ whole genome shotgun (WGS) entry which is preliminary data.</text>
</comment>
<dbReference type="GO" id="GO:0005886">
    <property type="term" value="C:plasma membrane"/>
    <property type="evidence" value="ECO:0007669"/>
    <property type="project" value="UniProtKB-SubCell"/>
</dbReference>
<dbReference type="PATRIC" id="fig|1280946.3.peg.3107"/>
<evidence type="ECO:0000256" key="12">
    <source>
        <dbReference type="ARBA" id="ARBA00023136"/>
    </source>
</evidence>
<evidence type="ECO:0000256" key="15">
    <source>
        <dbReference type="SAM" id="Phobius"/>
    </source>
</evidence>
<reference evidence="16 17" key="1">
    <citation type="journal article" date="2014" name="Antonie Van Leeuwenhoek">
        <title>Hyphomonas beringensis sp. nov. and Hyphomonas chukchiensis sp. nov., isolated from surface seawater of the Bering Sea and Chukchi Sea.</title>
        <authorList>
            <person name="Li C."/>
            <person name="Lai Q."/>
            <person name="Li G."/>
            <person name="Dong C."/>
            <person name="Wang J."/>
            <person name="Liao Y."/>
            <person name="Shao Z."/>
        </authorList>
    </citation>
    <scope>NUCLEOTIDE SEQUENCE [LARGE SCALE GENOMIC DNA]</scope>
    <source>
        <strain evidence="16 17">25B14_1</strain>
    </source>
</reference>
<dbReference type="STRING" id="1280946.HY29_05080"/>
<keyword evidence="9" id="KW-0479">Metal-binding</keyword>
<evidence type="ECO:0000256" key="13">
    <source>
        <dbReference type="ARBA" id="ARBA00030934"/>
    </source>
</evidence>
<keyword evidence="12 15" id="KW-0472">Membrane</keyword>
<evidence type="ECO:0000256" key="10">
    <source>
        <dbReference type="ARBA" id="ARBA00022914"/>
    </source>
</evidence>
<keyword evidence="5" id="KW-0475">Mercuric resistance</keyword>
<keyword evidence="8 15" id="KW-0812">Transmembrane</keyword>
<dbReference type="EMBL" id="AWFF01000076">
    <property type="protein sequence ID" value="KCZ51911.1"/>
    <property type="molecule type" value="Genomic_DNA"/>
</dbReference>
<keyword evidence="7" id="KW-0997">Cell inner membrane</keyword>
<feature type="transmembrane region" description="Helical" evidence="15">
    <location>
        <begin position="16"/>
        <end position="48"/>
    </location>
</feature>
<evidence type="ECO:0000256" key="6">
    <source>
        <dbReference type="ARBA" id="ARBA00022475"/>
    </source>
</evidence>
<accession>A0A062TV80</accession>
<evidence type="ECO:0000256" key="8">
    <source>
        <dbReference type="ARBA" id="ARBA00022692"/>
    </source>
</evidence>
<feature type="transmembrane region" description="Helical" evidence="15">
    <location>
        <begin position="60"/>
        <end position="78"/>
    </location>
</feature>
<keyword evidence="10" id="KW-0476">Mercury</keyword>
<evidence type="ECO:0000256" key="7">
    <source>
        <dbReference type="ARBA" id="ARBA00022519"/>
    </source>
</evidence>
<feature type="transmembrane region" description="Helical" evidence="15">
    <location>
        <begin position="101"/>
        <end position="122"/>
    </location>
</feature>
<dbReference type="Pfam" id="PF02411">
    <property type="entry name" value="MerT"/>
    <property type="match status" value="1"/>
</dbReference>
<evidence type="ECO:0000256" key="3">
    <source>
        <dbReference type="ARBA" id="ARBA00017053"/>
    </source>
</evidence>
<comment type="subcellular location">
    <subcellularLocation>
        <location evidence="1">Cell inner membrane</location>
        <topology evidence="1">Multi-pass membrane protein</topology>
    </subcellularLocation>
</comment>
<evidence type="ECO:0000256" key="9">
    <source>
        <dbReference type="ARBA" id="ARBA00022723"/>
    </source>
</evidence>
<keyword evidence="11 15" id="KW-1133">Transmembrane helix</keyword>
<dbReference type="Proteomes" id="UP000027037">
    <property type="component" value="Unassembled WGS sequence"/>
</dbReference>
<evidence type="ECO:0000256" key="1">
    <source>
        <dbReference type="ARBA" id="ARBA00004429"/>
    </source>
</evidence>
<dbReference type="Gene3D" id="1.10.287.910">
    <property type="entry name" value="bacterial mercury transporter, merf"/>
    <property type="match status" value="1"/>
</dbReference>
<dbReference type="InterPro" id="IPR003457">
    <property type="entry name" value="Transprt_MerT"/>
</dbReference>
<evidence type="ECO:0000313" key="17">
    <source>
        <dbReference type="Proteomes" id="UP000027037"/>
    </source>
</evidence>